<keyword evidence="1" id="KW-0812">Transmembrane</keyword>
<reference evidence="2" key="1">
    <citation type="submission" date="2015-07" db="EMBL/GenBank/DDBJ databases">
        <title>Draft Genome Sequences of Anaerolinea thermolimosa IMO-1, Bellilinea caldifistulae GOMI-1, Leptolinea tardivitalis YMTK-2, Levilinea saccharolytica KIBI-1,Longilinea arvoryzae KOME-1, Previously Described as Members of the Anaerolineaceae (Chloroflexi).</title>
        <authorList>
            <person name="Sekiguchi Y."/>
            <person name="Ohashi A."/>
            <person name="Matsuura N."/>
            <person name="Tourlousse M.D."/>
        </authorList>
    </citation>
    <scope>NUCLEOTIDE SEQUENCE [LARGE SCALE GENOMIC DNA]</scope>
    <source>
        <strain evidence="2">KOME-1</strain>
    </source>
</reference>
<feature type="transmembrane region" description="Helical" evidence="1">
    <location>
        <begin position="98"/>
        <end position="116"/>
    </location>
</feature>
<dbReference type="OrthoDB" id="9811293at2"/>
<feature type="transmembrane region" description="Helical" evidence="1">
    <location>
        <begin position="180"/>
        <end position="197"/>
    </location>
</feature>
<keyword evidence="3" id="KW-1185">Reference proteome</keyword>
<organism evidence="2">
    <name type="scientific">Longilinea arvoryzae</name>
    <dbReference type="NCBI Taxonomy" id="360412"/>
    <lineage>
        <taxon>Bacteria</taxon>
        <taxon>Bacillati</taxon>
        <taxon>Chloroflexota</taxon>
        <taxon>Anaerolineae</taxon>
        <taxon>Anaerolineales</taxon>
        <taxon>Anaerolineaceae</taxon>
        <taxon>Longilinea</taxon>
    </lineage>
</organism>
<dbReference type="PANTHER" id="PTHR39419">
    <property type="entry name" value="SLL0814 PROTEIN"/>
    <property type="match status" value="1"/>
</dbReference>
<dbReference type="STRING" id="360412.LARV_03038"/>
<dbReference type="InterPro" id="IPR007354">
    <property type="entry name" value="CruF-like"/>
</dbReference>
<dbReference type="Pfam" id="PF04240">
    <property type="entry name" value="Caroten_synth"/>
    <property type="match status" value="1"/>
</dbReference>
<dbReference type="PANTHER" id="PTHR39419:SF1">
    <property type="entry name" value="SLL0814 PROTEIN"/>
    <property type="match status" value="1"/>
</dbReference>
<dbReference type="AlphaFoldDB" id="A0A0S7BL64"/>
<dbReference type="EMBL" id="DF967972">
    <property type="protein sequence ID" value="GAP15254.1"/>
    <property type="molecule type" value="Genomic_DNA"/>
</dbReference>
<evidence type="ECO:0000313" key="3">
    <source>
        <dbReference type="Proteomes" id="UP000055060"/>
    </source>
</evidence>
<name>A0A0S7BL64_9CHLR</name>
<feature type="transmembrane region" description="Helical" evidence="1">
    <location>
        <begin position="234"/>
        <end position="253"/>
    </location>
</feature>
<protein>
    <submittedName>
        <fullName evidence="2">Predicted membrane protein</fullName>
    </submittedName>
</protein>
<proteinExistence type="predicted"/>
<keyword evidence="1" id="KW-0472">Membrane</keyword>
<feature type="transmembrane region" description="Helical" evidence="1">
    <location>
        <begin position="64"/>
        <end position="86"/>
    </location>
</feature>
<feature type="transmembrane region" description="Helical" evidence="1">
    <location>
        <begin position="35"/>
        <end position="57"/>
    </location>
</feature>
<gene>
    <name evidence="2" type="ORF">LARV_03038</name>
</gene>
<evidence type="ECO:0000313" key="2">
    <source>
        <dbReference type="EMBL" id="GAP15254.1"/>
    </source>
</evidence>
<dbReference type="Proteomes" id="UP000055060">
    <property type="component" value="Unassembled WGS sequence"/>
</dbReference>
<dbReference type="RefSeq" id="WP_075074439.1">
    <property type="nucleotide sequence ID" value="NZ_DF967972.1"/>
</dbReference>
<feature type="transmembrane region" description="Helical" evidence="1">
    <location>
        <begin position="137"/>
        <end position="160"/>
    </location>
</feature>
<keyword evidence="1" id="KW-1133">Transmembrane helix</keyword>
<evidence type="ECO:0000256" key="1">
    <source>
        <dbReference type="SAM" id="Phobius"/>
    </source>
</evidence>
<sequence>MTLRKATIGLLALSVALNLVGIGFLATVGHPPALLTPLTTLVTFAFAVLHAGGSLGWRRGIGPLVIVAVTGLAFESIGVATGAVYGPYHYTAKLGPKFLDLVPFLIPVAWFMMIYLSFRIANDLADRWGLRGFWQDLAAAGLGAVAMTACDLAMDPMMVAAGHWVWEKPGPYFGIPLQNFWGWWLTTFTALGLYGLLQRWLGGRNRPLMTSAMPVIAYAAMGASTIAADFLIGLGGPGMVGIFAMLPWIGVGLSPNPQTRSTISSEKI</sequence>
<accession>A0A0S7BL64</accession>